<dbReference type="InterPro" id="IPR021878">
    <property type="entry name" value="TgpA_N"/>
</dbReference>
<dbReference type="Gene3D" id="3.10.620.30">
    <property type="match status" value="1"/>
</dbReference>
<organism evidence="4 5">
    <name type="scientific">Actinophytocola oryzae</name>
    <dbReference type="NCBI Taxonomy" id="502181"/>
    <lineage>
        <taxon>Bacteria</taxon>
        <taxon>Bacillati</taxon>
        <taxon>Actinomycetota</taxon>
        <taxon>Actinomycetes</taxon>
        <taxon>Pseudonocardiales</taxon>
        <taxon>Pseudonocardiaceae</taxon>
    </lineage>
</organism>
<dbReference type="InterPro" id="IPR052901">
    <property type="entry name" value="Bact_TGase-like"/>
</dbReference>
<evidence type="ECO:0000259" key="3">
    <source>
        <dbReference type="SMART" id="SM00460"/>
    </source>
</evidence>
<dbReference type="Pfam" id="PF11992">
    <property type="entry name" value="TgpA_N"/>
    <property type="match status" value="1"/>
</dbReference>
<keyword evidence="2" id="KW-0812">Transmembrane</keyword>
<dbReference type="Pfam" id="PF13559">
    <property type="entry name" value="DUF4129"/>
    <property type="match status" value="1"/>
</dbReference>
<dbReference type="SMART" id="SM00460">
    <property type="entry name" value="TGc"/>
    <property type="match status" value="1"/>
</dbReference>
<sequence length="732" mass="76324">MEPVVPTVSGKRPRAVTPVRLTEVVLCVVATIATALLYGRFFGGAGYLPSVCAAAVTGAAIASVAGPRRWGPYRTSAAAVGGFVLLAVYGVFRDTVEYGLPTRATAEALRQGVVGGWVRMLAVAPPAEPTGELLVTPVLITWTAAFAATVLALRTRAVFAPVVPAVVAFAAALVLVGRQPGIQVLATAVFLVAVFSLVLLRAGDSSPVAAGRLAFGGPVVVVVAVLGVLGGVVLPLASGEQRFDPRTLVPPPVRVTEALTPLAGLKAQLREQPPRTLFTVGIAGGAEVDRIRVAALDAFDGVTWTSRDRFLVAGNQLAADPAMTRGRPVSARVTIEGLAGPYLPVVGWPVQLDLGDTAGFSTSSGVLVGTRRTPRGTTYTVVGQTADRDGGLVRTSPSGAPGYTALPSDMPPLLETWAQRLTAGETRPYGKLVAIEEYLRGLPYRLDVPPGHSYAALVRMLTASGEGYAEQHASAFAVLARVLGFPARVAVGYRLDDSSAGTHEVTTQDAHAWAEVHFDGYGWVAFEPTDLPGDTRERPESPAAAPRQSPNPPLDTPPPVADRPSTRARPDGDQDGATRAAVLAAGVLAAVVLLGAAAVLAAKTRRRRVRRLAPGNAARVTGAWLEAVDRLVERGIAVPASLTAHEVAERAVRVLGAVAEPLVPLASIATAAVYAPVEPDDHAVEEAWRHESALRRGLYPGRLSPRGLIARLDPRPLLAGLRASTHAPEPVT</sequence>
<dbReference type="EMBL" id="SOCP01000016">
    <property type="protein sequence ID" value="TDV43165.1"/>
    <property type="molecule type" value="Genomic_DNA"/>
</dbReference>
<dbReference type="Proteomes" id="UP000294927">
    <property type="component" value="Unassembled WGS sequence"/>
</dbReference>
<feature type="transmembrane region" description="Helical" evidence="2">
    <location>
        <begin position="73"/>
        <end position="92"/>
    </location>
</feature>
<feature type="transmembrane region" description="Helical" evidence="2">
    <location>
        <begin position="580"/>
        <end position="602"/>
    </location>
</feature>
<gene>
    <name evidence="4" type="ORF">CLV71_11699</name>
</gene>
<keyword evidence="2" id="KW-1133">Transmembrane helix</keyword>
<feature type="compositionally biased region" description="Pro residues" evidence="1">
    <location>
        <begin position="549"/>
        <end position="561"/>
    </location>
</feature>
<proteinExistence type="predicted"/>
<reference evidence="4 5" key="1">
    <citation type="submission" date="2019-03" db="EMBL/GenBank/DDBJ databases">
        <title>Genomic Encyclopedia of Archaeal and Bacterial Type Strains, Phase II (KMG-II): from individual species to whole genera.</title>
        <authorList>
            <person name="Goeker M."/>
        </authorList>
    </citation>
    <scope>NUCLEOTIDE SEQUENCE [LARGE SCALE GENOMIC DNA]</scope>
    <source>
        <strain evidence="4 5">DSM 45499</strain>
    </source>
</reference>
<keyword evidence="5" id="KW-1185">Reference proteome</keyword>
<feature type="region of interest" description="Disordered" evidence="1">
    <location>
        <begin position="529"/>
        <end position="576"/>
    </location>
</feature>
<dbReference type="SUPFAM" id="SSF54001">
    <property type="entry name" value="Cysteine proteinases"/>
    <property type="match status" value="1"/>
</dbReference>
<dbReference type="OrthoDB" id="9804023at2"/>
<evidence type="ECO:0000256" key="1">
    <source>
        <dbReference type="SAM" id="MobiDB-lite"/>
    </source>
</evidence>
<feature type="transmembrane region" description="Helical" evidence="2">
    <location>
        <begin position="158"/>
        <end position="176"/>
    </location>
</feature>
<feature type="transmembrane region" description="Helical" evidence="2">
    <location>
        <begin position="47"/>
        <end position="66"/>
    </location>
</feature>
<feature type="transmembrane region" description="Helical" evidence="2">
    <location>
        <begin position="213"/>
        <end position="237"/>
    </location>
</feature>
<dbReference type="Pfam" id="PF01841">
    <property type="entry name" value="Transglut_core"/>
    <property type="match status" value="1"/>
</dbReference>
<evidence type="ECO:0000313" key="5">
    <source>
        <dbReference type="Proteomes" id="UP000294927"/>
    </source>
</evidence>
<dbReference type="InterPro" id="IPR038765">
    <property type="entry name" value="Papain-like_cys_pep_sf"/>
</dbReference>
<dbReference type="PANTHER" id="PTHR42736:SF1">
    <property type="entry name" value="PROTEIN-GLUTAMINE GAMMA-GLUTAMYLTRANSFERASE"/>
    <property type="match status" value="1"/>
</dbReference>
<evidence type="ECO:0000256" key="2">
    <source>
        <dbReference type="SAM" id="Phobius"/>
    </source>
</evidence>
<dbReference type="AlphaFoldDB" id="A0A4R7V5D8"/>
<feature type="transmembrane region" description="Helical" evidence="2">
    <location>
        <begin position="182"/>
        <end position="201"/>
    </location>
</feature>
<comment type="caution">
    <text evidence="4">The sequence shown here is derived from an EMBL/GenBank/DDBJ whole genome shotgun (WGS) entry which is preliminary data.</text>
</comment>
<accession>A0A4R7V5D8</accession>
<feature type="domain" description="Transglutaminase-like" evidence="3">
    <location>
        <begin position="461"/>
        <end position="530"/>
    </location>
</feature>
<name>A0A4R7V5D8_9PSEU</name>
<keyword evidence="2" id="KW-0472">Membrane</keyword>
<feature type="transmembrane region" description="Helical" evidence="2">
    <location>
        <begin position="133"/>
        <end position="153"/>
    </location>
</feature>
<dbReference type="InterPro" id="IPR002931">
    <property type="entry name" value="Transglutaminase-like"/>
</dbReference>
<protein>
    <submittedName>
        <fullName evidence="4">Uncharacterized protein DUF4129</fullName>
    </submittedName>
</protein>
<feature type="transmembrane region" description="Helical" evidence="2">
    <location>
        <begin position="21"/>
        <end position="41"/>
    </location>
</feature>
<dbReference type="InterPro" id="IPR025403">
    <property type="entry name" value="TgpA-like_C"/>
</dbReference>
<dbReference type="PANTHER" id="PTHR42736">
    <property type="entry name" value="PROTEIN-GLUTAMINE GAMMA-GLUTAMYLTRANSFERASE"/>
    <property type="match status" value="1"/>
</dbReference>
<evidence type="ECO:0000313" key="4">
    <source>
        <dbReference type="EMBL" id="TDV43165.1"/>
    </source>
</evidence>